<dbReference type="OrthoDB" id="3546279at2759"/>
<evidence type="ECO:0008006" key="3">
    <source>
        <dbReference type="Google" id="ProtNLM"/>
    </source>
</evidence>
<protein>
    <recommendedName>
        <fullName evidence="3">Zn(2)-C6 fungal-type domain-containing protein</fullName>
    </recommendedName>
</protein>
<dbReference type="InterPro" id="IPR053157">
    <property type="entry name" value="Sterol_Uptake_Regulator"/>
</dbReference>
<organism evidence="1 2">
    <name type="scientific">Oidiodendron maius (strain Zn)</name>
    <dbReference type="NCBI Taxonomy" id="913774"/>
    <lineage>
        <taxon>Eukaryota</taxon>
        <taxon>Fungi</taxon>
        <taxon>Dikarya</taxon>
        <taxon>Ascomycota</taxon>
        <taxon>Pezizomycotina</taxon>
        <taxon>Leotiomycetes</taxon>
        <taxon>Leotiomycetes incertae sedis</taxon>
        <taxon>Myxotrichaceae</taxon>
        <taxon>Oidiodendron</taxon>
    </lineage>
</organism>
<evidence type="ECO:0000313" key="1">
    <source>
        <dbReference type="EMBL" id="KIM97396.1"/>
    </source>
</evidence>
<reference evidence="2" key="2">
    <citation type="submission" date="2015-01" db="EMBL/GenBank/DDBJ databases">
        <title>Evolutionary Origins and Diversification of the Mycorrhizal Mutualists.</title>
        <authorList>
            <consortium name="DOE Joint Genome Institute"/>
            <consortium name="Mycorrhizal Genomics Consortium"/>
            <person name="Kohler A."/>
            <person name="Kuo A."/>
            <person name="Nagy L.G."/>
            <person name="Floudas D."/>
            <person name="Copeland A."/>
            <person name="Barry K.W."/>
            <person name="Cichocki N."/>
            <person name="Veneault-Fourrey C."/>
            <person name="LaButti K."/>
            <person name="Lindquist E.A."/>
            <person name="Lipzen A."/>
            <person name="Lundell T."/>
            <person name="Morin E."/>
            <person name="Murat C."/>
            <person name="Riley R."/>
            <person name="Ohm R."/>
            <person name="Sun H."/>
            <person name="Tunlid A."/>
            <person name="Henrissat B."/>
            <person name="Grigoriev I.V."/>
            <person name="Hibbett D.S."/>
            <person name="Martin F."/>
        </authorList>
    </citation>
    <scope>NUCLEOTIDE SEQUENCE [LARGE SCALE GENOMIC DNA]</scope>
    <source>
        <strain evidence="2">Zn</strain>
    </source>
</reference>
<dbReference type="HOGENOM" id="CLU_602828_0_0_1"/>
<sequence length="454" mass="50812">MPSAYSDRLLVGKEQSNELDAALRNGAGSIVERLSITSALWTCYCPRDGIDRSNSIRKGDGNTLANHMHSAGLWPVPLVIAFMPEPSGSHCDEKHPVCGNCARRFLNLESCDYDAFITSSSSQNSQGISLQPPSIQIRSESNNTSIPRVLELRLLHHYMTITSAQMPLGESKIWNEDLPRLGFQSGQVLDAILGISAQHLWALLPRERSLAHASRYYLDRAIRQHKEALAHADRRSAEGLLAAAILITHHVWTAAHSECISGGDYSLPLQTYYMARGIMALSDQLFPWLKGSGYLWYVEQNIDIPSNEPRQGQYWRDGKLDLDIMTAHVERADLSPRDIDIYLSAIKDLESMHMAIKAGLPQPYLQRMVATMPVRLPIRFLKLVEEKKPLALALLARNLALLKVIDTIWWLHGAGGHQVVEPSVHGICKLLPTDWKWATEWPLKVISGEITIKD</sequence>
<accession>A0A0C3H4J8</accession>
<name>A0A0C3H4J8_OIDMZ</name>
<dbReference type="GO" id="GO:0001228">
    <property type="term" value="F:DNA-binding transcription activator activity, RNA polymerase II-specific"/>
    <property type="evidence" value="ECO:0007669"/>
    <property type="project" value="TreeGrafter"/>
</dbReference>
<dbReference type="EMBL" id="KN832882">
    <property type="protein sequence ID" value="KIM97396.1"/>
    <property type="molecule type" value="Genomic_DNA"/>
</dbReference>
<evidence type="ECO:0000313" key="2">
    <source>
        <dbReference type="Proteomes" id="UP000054321"/>
    </source>
</evidence>
<gene>
    <name evidence="1" type="ORF">OIDMADRAFT_147835</name>
</gene>
<dbReference type="PANTHER" id="PTHR47784:SF5">
    <property type="entry name" value="STEROL UPTAKE CONTROL PROTEIN 2"/>
    <property type="match status" value="1"/>
</dbReference>
<dbReference type="AlphaFoldDB" id="A0A0C3H4J8"/>
<dbReference type="InterPro" id="IPR021858">
    <property type="entry name" value="Fun_TF"/>
</dbReference>
<reference evidence="1 2" key="1">
    <citation type="submission" date="2014-04" db="EMBL/GenBank/DDBJ databases">
        <authorList>
            <consortium name="DOE Joint Genome Institute"/>
            <person name="Kuo A."/>
            <person name="Martino E."/>
            <person name="Perotto S."/>
            <person name="Kohler A."/>
            <person name="Nagy L.G."/>
            <person name="Floudas D."/>
            <person name="Copeland A."/>
            <person name="Barry K.W."/>
            <person name="Cichocki N."/>
            <person name="Veneault-Fourrey C."/>
            <person name="LaButti K."/>
            <person name="Lindquist E.A."/>
            <person name="Lipzen A."/>
            <person name="Lundell T."/>
            <person name="Morin E."/>
            <person name="Murat C."/>
            <person name="Sun H."/>
            <person name="Tunlid A."/>
            <person name="Henrissat B."/>
            <person name="Grigoriev I.V."/>
            <person name="Hibbett D.S."/>
            <person name="Martin F."/>
            <person name="Nordberg H.P."/>
            <person name="Cantor M.N."/>
            <person name="Hua S.X."/>
        </authorList>
    </citation>
    <scope>NUCLEOTIDE SEQUENCE [LARGE SCALE GENOMIC DNA]</scope>
    <source>
        <strain evidence="1 2">Zn</strain>
    </source>
</reference>
<dbReference type="InParanoid" id="A0A0C3H4J8"/>
<dbReference type="Pfam" id="PF11951">
    <property type="entry name" value="Fungal_trans_2"/>
    <property type="match status" value="1"/>
</dbReference>
<dbReference type="PANTHER" id="PTHR47784">
    <property type="entry name" value="STEROL UPTAKE CONTROL PROTEIN 2"/>
    <property type="match status" value="1"/>
</dbReference>
<proteinExistence type="predicted"/>
<dbReference type="Proteomes" id="UP000054321">
    <property type="component" value="Unassembled WGS sequence"/>
</dbReference>
<keyword evidence="2" id="KW-1185">Reference proteome</keyword>